<feature type="transmembrane region" description="Helical" evidence="2">
    <location>
        <begin position="100"/>
        <end position="122"/>
    </location>
</feature>
<keyword evidence="2" id="KW-0812">Transmembrane</keyword>
<gene>
    <name evidence="3" type="ORF">QRX50_14775</name>
</gene>
<dbReference type="KEGG" id="acab:QRX50_14775"/>
<dbReference type="InterPro" id="IPR019734">
    <property type="entry name" value="TPR_rpt"/>
</dbReference>
<reference evidence="3 4" key="1">
    <citation type="submission" date="2023-06" db="EMBL/GenBank/DDBJ databases">
        <authorList>
            <person name="Oyuntsetseg B."/>
            <person name="Kim S.B."/>
        </authorList>
    </citation>
    <scope>NUCLEOTIDE SEQUENCE [LARGE SCALE GENOMIC DNA]</scope>
    <source>
        <strain evidence="3 4">2-15</strain>
    </source>
</reference>
<dbReference type="InterPro" id="IPR011990">
    <property type="entry name" value="TPR-like_helical_dom_sf"/>
</dbReference>
<sequence length="296" mass="30195">MTVFSGLSEELTLAEAADLARLGDYAAAAELLQRDASDDVTRLDLLARVHAQAGDLEQADAAWARVLELAPESEPALAGRRLIAKIRSGRLRKRPIGRRLAAAGAVVVVVAGVAVIVATLPWSSPEPAPTAAPATTSPAVQAELDRLHASQSQAAEEEQSRQQKLTALAAHLGGDGVQVTTGSAVTISFDEGLFGPNAISPSADGRRALARWAAVLKGQDVRVTVIGHGIAVPGGPASGGSSTALARAASAARVLATASGLPLTTFAITSADQATPVHEGTNAAANRTVTLEVTPR</sequence>
<protein>
    <recommendedName>
        <fullName evidence="5">OmpA family protein</fullName>
    </recommendedName>
</protein>
<keyword evidence="1" id="KW-0802">TPR repeat</keyword>
<dbReference type="EMBL" id="CP127294">
    <property type="protein sequence ID" value="WIX81929.1"/>
    <property type="molecule type" value="Genomic_DNA"/>
</dbReference>
<proteinExistence type="predicted"/>
<dbReference type="Gene3D" id="3.30.1330.60">
    <property type="entry name" value="OmpA-like domain"/>
    <property type="match status" value="1"/>
</dbReference>
<keyword evidence="2" id="KW-1133">Transmembrane helix</keyword>
<evidence type="ECO:0000313" key="4">
    <source>
        <dbReference type="Proteomes" id="UP001236014"/>
    </source>
</evidence>
<keyword evidence="4" id="KW-1185">Reference proteome</keyword>
<keyword evidence="2" id="KW-0472">Membrane</keyword>
<evidence type="ECO:0000256" key="1">
    <source>
        <dbReference type="PROSITE-ProRule" id="PRU00339"/>
    </source>
</evidence>
<accession>A0A9Y2IL41</accession>
<dbReference type="Proteomes" id="UP001236014">
    <property type="component" value="Chromosome"/>
</dbReference>
<evidence type="ECO:0000256" key="2">
    <source>
        <dbReference type="SAM" id="Phobius"/>
    </source>
</evidence>
<dbReference type="SUPFAM" id="SSF103088">
    <property type="entry name" value="OmpA-like"/>
    <property type="match status" value="1"/>
</dbReference>
<dbReference type="RefSeq" id="WP_285972510.1">
    <property type="nucleotide sequence ID" value="NZ_CP127294.1"/>
</dbReference>
<dbReference type="PROSITE" id="PS50005">
    <property type="entry name" value="TPR"/>
    <property type="match status" value="1"/>
</dbReference>
<dbReference type="SUPFAM" id="SSF48452">
    <property type="entry name" value="TPR-like"/>
    <property type="match status" value="1"/>
</dbReference>
<evidence type="ECO:0008006" key="5">
    <source>
        <dbReference type="Google" id="ProtNLM"/>
    </source>
</evidence>
<dbReference type="Gene3D" id="1.25.40.10">
    <property type="entry name" value="Tetratricopeptide repeat domain"/>
    <property type="match status" value="1"/>
</dbReference>
<dbReference type="AlphaFoldDB" id="A0A9Y2IL41"/>
<evidence type="ECO:0000313" key="3">
    <source>
        <dbReference type="EMBL" id="WIX81929.1"/>
    </source>
</evidence>
<dbReference type="InterPro" id="IPR036737">
    <property type="entry name" value="OmpA-like_sf"/>
</dbReference>
<organism evidence="3 4">
    <name type="scientific">Amycolatopsis carbonis</name>
    <dbReference type="NCBI Taxonomy" id="715471"/>
    <lineage>
        <taxon>Bacteria</taxon>
        <taxon>Bacillati</taxon>
        <taxon>Actinomycetota</taxon>
        <taxon>Actinomycetes</taxon>
        <taxon>Pseudonocardiales</taxon>
        <taxon>Pseudonocardiaceae</taxon>
        <taxon>Amycolatopsis</taxon>
    </lineage>
</organism>
<feature type="repeat" description="TPR" evidence="1">
    <location>
        <begin position="40"/>
        <end position="73"/>
    </location>
</feature>
<name>A0A9Y2IL41_9PSEU</name>